<comment type="caution">
    <text evidence="1">The sequence shown here is derived from an EMBL/GenBank/DDBJ whole genome shotgun (WGS) entry which is preliminary data.</text>
</comment>
<reference evidence="1" key="2">
    <citation type="journal article" date="2021" name="Sci. Rep.">
        <title>The distribution of antibiotic resistance genes in chicken gut microbiota commensals.</title>
        <authorList>
            <person name="Juricova H."/>
            <person name="Matiasovicova J."/>
            <person name="Kubasova T."/>
            <person name="Cejkova D."/>
            <person name="Rychlik I."/>
        </authorList>
    </citation>
    <scope>NUCLEOTIDE SEQUENCE</scope>
    <source>
        <strain evidence="1">An824</strain>
    </source>
</reference>
<dbReference type="AlphaFoldDB" id="A0A939B843"/>
<dbReference type="EMBL" id="JACJJG010000076">
    <property type="protein sequence ID" value="MBM6674396.1"/>
    <property type="molecule type" value="Genomic_DNA"/>
</dbReference>
<sequence length="352" mass="40194">MTNKEYVSRRDALLQEQAPYIVMDKNELIAESENFYNIRGVSVMLTPNVQNRLDQLIGLSPRQCEGVKQAYGNDVVKNLRNSFAMANCVAHPKKFALIANAVEYIVDGIVPLDDEAIPMRTFFDIVEILADKYGYEVDQMQASACAAYGMIIRLMPICPQHDAPFSDDEFVTNGLYLKWNLGEIELGNYYLRLICTNGQMQLSENSLERIHKIDDKKITGIINSANSLKLTARNWNSFKNALVTANNTPASVSEVHSGKNLLLRHGAPEDLAEQLMPYIKLLEMYKTKNLHVPAKQAKSNMNMYDLFNRLTDFASHNKLWEQTDNRSSSLMQQSMRLLLRKRDIQTYYDIFS</sequence>
<name>A0A939B843_9BACT</name>
<keyword evidence="2" id="KW-1185">Reference proteome</keyword>
<dbReference type="Proteomes" id="UP000706891">
    <property type="component" value="Unassembled WGS sequence"/>
</dbReference>
<evidence type="ECO:0008006" key="3">
    <source>
        <dbReference type="Google" id="ProtNLM"/>
    </source>
</evidence>
<protein>
    <recommendedName>
        <fullName evidence="3">DUF932 domain-containing protein</fullName>
    </recommendedName>
</protein>
<evidence type="ECO:0000313" key="1">
    <source>
        <dbReference type="EMBL" id="MBM6674396.1"/>
    </source>
</evidence>
<evidence type="ECO:0000313" key="2">
    <source>
        <dbReference type="Proteomes" id="UP000706891"/>
    </source>
</evidence>
<gene>
    <name evidence="1" type="ORF">H6A34_10990</name>
</gene>
<dbReference type="RefSeq" id="WP_205105556.1">
    <property type="nucleotide sequence ID" value="NZ_JACJJG010000076.1"/>
</dbReference>
<reference evidence="1" key="1">
    <citation type="submission" date="2020-08" db="EMBL/GenBank/DDBJ databases">
        <authorList>
            <person name="Cejkova D."/>
            <person name="Kubasova T."/>
            <person name="Jahodarova E."/>
            <person name="Rychlik I."/>
        </authorList>
    </citation>
    <scope>NUCLEOTIDE SEQUENCE</scope>
    <source>
        <strain evidence="1">An824</strain>
    </source>
</reference>
<organism evidence="1 2">
    <name type="scientific">Marseilla massiliensis</name>
    <dbReference type="NCBI Taxonomy" id="1841864"/>
    <lineage>
        <taxon>Bacteria</taxon>
        <taxon>Pseudomonadati</taxon>
        <taxon>Bacteroidota</taxon>
        <taxon>Bacteroidia</taxon>
        <taxon>Bacteroidales</taxon>
        <taxon>Prevotellaceae</taxon>
        <taxon>Marseilla</taxon>
    </lineage>
</organism>
<proteinExistence type="predicted"/>
<accession>A0A939B843</accession>